<dbReference type="GO" id="GO:0030246">
    <property type="term" value="F:carbohydrate binding"/>
    <property type="evidence" value="ECO:0007669"/>
    <property type="project" value="InterPro"/>
</dbReference>
<reference evidence="1 2" key="1">
    <citation type="journal article" date="2018" name="ISME J.">
        <title>A methanotrophic archaeon couples anaerobic oxidation of methane to Fe(III) reduction.</title>
        <authorList>
            <person name="Cai C."/>
            <person name="Leu A.O."/>
            <person name="Xie G.J."/>
            <person name="Guo J."/>
            <person name="Feng Y."/>
            <person name="Zhao J.X."/>
            <person name="Tyson G.W."/>
            <person name="Yuan Z."/>
            <person name="Hu S."/>
        </authorList>
    </citation>
    <scope>NUCLEOTIDE SEQUENCE [LARGE SCALE GENOMIC DNA]</scope>
    <source>
        <strain evidence="1">FeB_12</strain>
    </source>
</reference>
<dbReference type="SUPFAM" id="SSF49464">
    <property type="entry name" value="Carboxypeptidase regulatory domain-like"/>
    <property type="match status" value="1"/>
</dbReference>
<evidence type="ECO:0000313" key="2">
    <source>
        <dbReference type="Proteomes" id="UP000250918"/>
    </source>
</evidence>
<comment type="caution">
    <text evidence="1">The sequence shown here is derived from an EMBL/GenBank/DDBJ whole genome shotgun (WGS) entry which is preliminary data.</text>
</comment>
<proteinExistence type="predicted"/>
<dbReference type="Proteomes" id="UP000250918">
    <property type="component" value="Unassembled WGS sequence"/>
</dbReference>
<evidence type="ECO:0008006" key="3">
    <source>
        <dbReference type="Google" id="ProtNLM"/>
    </source>
</evidence>
<feature type="non-terminal residue" evidence="1">
    <location>
        <position position="1"/>
    </location>
</feature>
<feature type="non-terminal residue" evidence="1">
    <location>
        <position position="490"/>
    </location>
</feature>
<protein>
    <recommendedName>
        <fullName evidence="3">Carboxypeptidase regulatory-like domain-containing protein</fullName>
    </recommendedName>
</protein>
<dbReference type="InterPro" id="IPR008969">
    <property type="entry name" value="CarboxyPept-like_regulatory"/>
</dbReference>
<dbReference type="SUPFAM" id="SSF49452">
    <property type="entry name" value="Starch-binding domain-like"/>
    <property type="match status" value="1"/>
</dbReference>
<evidence type="ECO:0000313" key="1">
    <source>
        <dbReference type="EMBL" id="PWB72305.1"/>
    </source>
</evidence>
<name>A0A855X2J3_9BACT</name>
<dbReference type="InterPro" id="IPR013784">
    <property type="entry name" value="Carb-bd-like_fold"/>
</dbReference>
<dbReference type="AlphaFoldDB" id="A0A855X2J3"/>
<organism evidence="1 2">
    <name type="scientific">candidate division GN15 bacterium</name>
    <dbReference type="NCBI Taxonomy" id="2072418"/>
    <lineage>
        <taxon>Bacteria</taxon>
        <taxon>candidate division GN15</taxon>
    </lineage>
</organism>
<accession>A0A855X2J3</accession>
<dbReference type="Pfam" id="PF13620">
    <property type="entry name" value="CarboxypepD_reg"/>
    <property type="match status" value="1"/>
</dbReference>
<sequence length="490" mass="52314">KVTGADGGQVGNVRVELHKADSAWTDTVTWQPNPQWVASGGDGSYSFGNILPGLYRLQFTKTGLNSLVTDTFRVDYGDRLLRDEELSAARGFIALTVQDKDKKGIGDVCVKSDQIPSLLGFTDSDGKLLIIEAPTDTVKLQLRRIGYADLDTAALVTAGDTAKITCKLQKSVGQVVVRVVEKGNTSRRLEDMIVKLGKDGKDQISKTTDAQGEVILADAPTGQQSLTVSPKPDTAATDYVLFETKIQVYPGVNAQPTVVEMEPAARLQGIVRNKDDGKPLGGVTVSIEGNAKTKAVSDSSTGVFKLRNVPPGESTTLIAFKGGFKTTRFKYDKRIAAGDKVTGVEIELEKSPMDSLFGFAVALDSVKAGSGGRNRVWGALIQIPPTFGVKLADENARLNFADLEVDSTYKPVADSISLAESEIGVDVFGLAGKMKLSGGLALQWIDSAKAGRISGNITLDDPISKLFPETKFLDITIPKKQAPSFWAGGI</sequence>
<dbReference type="Gene3D" id="2.60.40.1120">
    <property type="entry name" value="Carboxypeptidase-like, regulatory domain"/>
    <property type="match status" value="2"/>
</dbReference>
<gene>
    <name evidence="1" type="ORF">C3F09_06880</name>
</gene>
<dbReference type="EMBL" id="PQAP01000090">
    <property type="protein sequence ID" value="PWB72305.1"/>
    <property type="molecule type" value="Genomic_DNA"/>
</dbReference>